<evidence type="ECO:0000313" key="5">
    <source>
        <dbReference type="EMBL" id="REL27834.1"/>
    </source>
</evidence>
<dbReference type="PANTHER" id="PTHR35936:SF25">
    <property type="entry name" value="ABC TRANSPORTER SUBSTRATE-BINDING PROTEIN"/>
    <property type="match status" value="1"/>
</dbReference>
<comment type="caution">
    <text evidence="5">The sequence shown here is derived from an EMBL/GenBank/DDBJ whole genome shotgun (WGS) entry which is preliminary data.</text>
</comment>
<evidence type="ECO:0000256" key="2">
    <source>
        <dbReference type="ARBA" id="ARBA00022729"/>
    </source>
</evidence>
<keyword evidence="2 3" id="KW-0732">Signal</keyword>
<sequence length="261" mass="29120">MKPVSVKATLYLVLCCWLSVALPTHAKQADTLIINIANPIQAYPPYHWQENGEIKGLVPDILEAAAAIAGDNIEINYVPVPWLRMFSLAQNGDIDAILPVSFNQERANYLHFVPESIVMERMNLVSSSAFNIDFNGDLSALSGYQVAGITGYYYGEAYTQANLKTLGLANEEEQVAMLLAGKAPLALMDTNILPYYVNKLGGEREHQIRILEPHLYEAPLHLAFAKNGRYPEFVERFNVALAKLKSTPDYQNILQTYLSQE</sequence>
<gene>
    <name evidence="5" type="ORF">DXX93_15565</name>
</gene>
<evidence type="ECO:0000259" key="4">
    <source>
        <dbReference type="SMART" id="SM00062"/>
    </source>
</evidence>
<dbReference type="SUPFAM" id="SSF53850">
    <property type="entry name" value="Periplasmic binding protein-like II"/>
    <property type="match status" value="1"/>
</dbReference>
<dbReference type="PANTHER" id="PTHR35936">
    <property type="entry name" value="MEMBRANE-BOUND LYTIC MUREIN TRANSGLYCOSYLASE F"/>
    <property type="match status" value="1"/>
</dbReference>
<dbReference type="Gene3D" id="3.40.190.10">
    <property type="entry name" value="Periplasmic binding protein-like II"/>
    <property type="match status" value="2"/>
</dbReference>
<reference evidence="5 6" key="1">
    <citation type="submission" date="2018-08" db="EMBL/GenBank/DDBJ databases">
        <title>Thalassotalea euphylliae genome.</title>
        <authorList>
            <person name="Summers S."/>
            <person name="Rice S.A."/>
            <person name="Freckelton M.L."/>
            <person name="Nedved B.T."/>
            <person name="Hadfield M.G."/>
        </authorList>
    </citation>
    <scope>NUCLEOTIDE SEQUENCE [LARGE SCALE GENOMIC DNA]</scope>
    <source>
        <strain evidence="5 6">H1</strain>
    </source>
</reference>
<feature type="domain" description="Solute-binding protein family 3/N-terminal" evidence="4">
    <location>
        <begin position="31"/>
        <end position="261"/>
    </location>
</feature>
<dbReference type="Proteomes" id="UP000256478">
    <property type="component" value="Unassembled WGS sequence"/>
</dbReference>
<feature type="signal peptide" evidence="3">
    <location>
        <begin position="1"/>
        <end position="26"/>
    </location>
</feature>
<protein>
    <recommendedName>
        <fullName evidence="4">Solute-binding protein family 3/N-terminal domain-containing protein</fullName>
    </recommendedName>
</protein>
<proteinExistence type="inferred from homology"/>
<accession>A0A3E0TTT0</accession>
<dbReference type="OrthoDB" id="2509690at2"/>
<organism evidence="5 6">
    <name type="scientific">Thalassotalea euphylliae</name>
    <dbReference type="NCBI Taxonomy" id="1655234"/>
    <lineage>
        <taxon>Bacteria</taxon>
        <taxon>Pseudomonadati</taxon>
        <taxon>Pseudomonadota</taxon>
        <taxon>Gammaproteobacteria</taxon>
        <taxon>Alteromonadales</taxon>
        <taxon>Colwelliaceae</taxon>
        <taxon>Thalassotalea</taxon>
    </lineage>
</organism>
<comment type="similarity">
    <text evidence="1">Belongs to the bacterial solute-binding protein 3 family.</text>
</comment>
<name>A0A3E0TTT0_9GAMM</name>
<dbReference type="Pfam" id="PF00497">
    <property type="entry name" value="SBP_bac_3"/>
    <property type="match status" value="1"/>
</dbReference>
<dbReference type="EMBL" id="QUOU01000001">
    <property type="protein sequence ID" value="REL27834.1"/>
    <property type="molecule type" value="Genomic_DNA"/>
</dbReference>
<evidence type="ECO:0000256" key="3">
    <source>
        <dbReference type="SAM" id="SignalP"/>
    </source>
</evidence>
<dbReference type="AlphaFoldDB" id="A0A3E0TTT0"/>
<evidence type="ECO:0000313" key="6">
    <source>
        <dbReference type="Proteomes" id="UP000256478"/>
    </source>
</evidence>
<evidence type="ECO:0000256" key="1">
    <source>
        <dbReference type="ARBA" id="ARBA00010333"/>
    </source>
</evidence>
<dbReference type="InterPro" id="IPR001638">
    <property type="entry name" value="Solute-binding_3/MltF_N"/>
</dbReference>
<feature type="chain" id="PRO_5017792163" description="Solute-binding protein family 3/N-terminal domain-containing protein" evidence="3">
    <location>
        <begin position="27"/>
        <end position="261"/>
    </location>
</feature>
<dbReference type="SMART" id="SM00062">
    <property type="entry name" value="PBPb"/>
    <property type="match status" value="1"/>
</dbReference>